<dbReference type="EMBL" id="JYDQ01001981">
    <property type="protein sequence ID" value="KRY04389.1"/>
    <property type="molecule type" value="Genomic_DNA"/>
</dbReference>
<keyword evidence="3" id="KW-1185">Reference proteome</keyword>
<feature type="region of interest" description="Disordered" evidence="1">
    <location>
        <begin position="1"/>
        <end position="43"/>
    </location>
</feature>
<proteinExistence type="predicted"/>
<reference evidence="2 3" key="1">
    <citation type="submission" date="2015-01" db="EMBL/GenBank/DDBJ databases">
        <title>Evolution of Trichinella species and genotypes.</title>
        <authorList>
            <person name="Korhonen P.K."/>
            <person name="Edoardo P."/>
            <person name="Giuseppe L.R."/>
            <person name="Gasser R.B."/>
        </authorList>
    </citation>
    <scope>NUCLEOTIDE SEQUENCE [LARGE SCALE GENOMIC DNA]</scope>
    <source>
        <strain evidence="2">ISS2496</strain>
    </source>
</reference>
<feature type="compositionally biased region" description="Basic and acidic residues" evidence="1">
    <location>
        <begin position="1"/>
        <end position="36"/>
    </location>
</feature>
<comment type="caution">
    <text evidence="2">The sequence shown here is derived from an EMBL/GenBank/DDBJ whole genome shotgun (WGS) entry which is preliminary data.</text>
</comment>
<protein>
    <submittedName>
        <fullName evidence="2">Uncharacterized protein</fullName>
    </submittedName>
</protein>
<dbReference type="AlphaFoldDB" id="A0A0V0YVN0"/>
<evidence type="ECO:0000256" key="1">
    <source>
        <dbReference type="SAM" id="MobiDB-lite"/>
    </source>
</evidence>
<dbReference type="Proteomes" id="UP000054783">
    <property type="component" value="Unassembled WGS sequence"/>
</dbReference>
<name>A0A0V0YVN0_9BILA</name>
<gene>
    <name evidence="2" type="ORF">T12_1558</name>
</gene>
<organism evidence="2 3">
    <name type="scientific">Trichinella patagoniensis</name>
    <dbReference type="NCBI Taxonomy" id="990121"/>
    <lineage>
        <taxon>Eukaryota</taxon>
        <taxon>Metazoa</taxon>
        <taxon>Ecdysozoa</taxon>
        <taxon>Nematoda</taxon>
        <taxon>Enoplea</taxon>
        <taxon>Dorylaimia</taxon>
        <taxon>Trichinellida</taxon>
        <taxon>Trichinellidae</taxon>
        <taxon>Trichinella</taxon>
    </lineage>
</organism>
<evidence type="ECO:0000313" key="2">
    <source>
        <dbReference type="EMBL" id="KRY04389.1"/>
    </source>
</evidence>
<sequence>MEMKMVTREQKERMDKTTNTTEKESADDGRERRPEENLPLTLL</sequence>
<evidence type="ECO:0000313" key="3">
    <source>
        <dbReference type="Proteomes" id="UP000054783"/>
    </source>
</evidence>
<accession>A0A0V0YVN0</accession>